<reference evidence="2" key="1">
    <citation type="journal article" date="2019" name="Int. J. Syst. Evol. Microbiol.">
        <title>The Global Catalogue of Microorganisms (GCM) 10K type strain sequencing project: providing services to taxonomists for standard genome sequencing and annotation.</title>
        <authorList>
            <consortium name="The Broad Institute Genomics Platform"/>
            <consortium name="The Broad Institute Genome Sequencing Center for Infectious Disease"/>
            <person name="Wu L."/>
            <person name="Ma J."/>
        </authorList>
    </citation>
    <scope>NUCLEOTIDE SEQUENCE [LARGE SCALE GENOMIC DNA]</scope>
    <source>
        <strain evidence="2">CGMCC 1.10131</strain>
    </source>
</reference>
<dbReference type="Gene3D" id="3.10.129.10">
    <property type="entry name" value="Hotdog Thioesterase"/>
    <property type="match status" value="1"/>
</dbReference>
<dbReference type="RefSeq" id="WP_055734184.1">
    <property type="nucleotide sequence ID" value="NZ_BMDY01000012.1"/>
</dbReference>
<dbReference type="Proteomes" id="UP000651977">
    <property type="component" value="Unassembled WGS sequence"/>
</dbReference>
<dbReference type="InterPro" id="IPR016776">
    <property type="entry name" value="ApeP-like_dehydratase"/>
</dbReference>
<protein>
    <submittedName>
        <fullName evidence="1">Thioester dehydrase</fullName>
    </submittedName>
</protein>
<dbReference type="PIRSF" id="PIRSF020565">
    <property type="entry name" value="3Ho_Ac_ACP_DH_prd"/>
    <property type="match status" value="1"/>
</dbReference>
<dbReference type="InterPro" id="IPR029069">
    <property type="entry name" value="HotDog_dom_sf"/>
</dbReference>
<comment type="caution">
    <text evidence="1">The sequence shown here is derived from an EMBL/GenBank/DDBJ whole genome shotgun (WGS) entry which is preliminary data.</text>
</comment>
<dbReference type="SUPFAM" id="SSF54637">
    <property type="entry name" value="Thioesterase/thiol ester dehydrase-isomerase"/>
    <property type="match status" value="1"/>
</dbReference>
<sequence>MNTKQFPELAEVLPHKAPMILLDNIVDWQPEKIVCSVVINENSHLFNDLEQAVPVYTCLEYMAQTVAALAGLEARAREQDIEVGFLIGTRKCLFEQTAFSIGARLLISAQRVYAEEDGLAVFACEVNDQQGDLICSAQLNVFQPKNAVEFVKGK</sequence>
<accession>A0ABQ1I1T1</accession>
<evidence type="ECO:0000313" key="2">
    <source>
        <dbReference type="Proteomes" id="UP000651977"/>
    </source>
</evidence>
<evidence type="ECO:0000313" key="1">
    <source>
        <dbReference type="EMBL" id="GGB07905.1"/>
    </source>
</evidence>
<dbReference type="Pfam" id="PF22817">
    <property type="entry name" value="ApeP-like"/>
    <property type="match status" value="1"/>
</dbReference>
<organism evidence="1 2">
    <name type="scientific">Agarivorans gilvus</name>
    <dbReference type="NCBI Taxonomy" id="680279"/>
    <lineage>
        <taxon>Bacteria</taxon>
        <taxon>Pseudomonadati</taxon>
        <taxon>Pseudomonadota</taxon>
        <taxon>Gammaproteobacteria</taxon>
        <taxon>Alteromonadales</taxon>
        <taxon>Alteromonadaceae</taxon>
        <taxon>Agarivorans</taxon>
    </lineage>
</organism>
<gene>
    <name evidence="1" type="ORF">GCM10007414_21600</name>
</gene>
<proteinExistence type="predicted"/>
<dbReference type="EMBL" id="BMDY01000012">
    <property type="protein sequence ID" value="GGB07905.1"/>
    <property type="molecule type" value="Genomic_DNA"/>
</dbReference>
<keyword evidence="2" id="KW-1185">Reference proteome</keyword>
<name>A0ABQ1I1T1_9ALTE</name>